<name>A0A139SH76_9BACT</name>
<evidence type="ECO:0008006" key="5">
    <source>
        <dbReference type="Google" id="ProtNLM"/>
    </source>
</evidence>
<dbReference type="NCBIfam" id="TIGR02595">
    <property type="entry name" value="PEP_CTERM"/>
    <property type="match status" value="1"/>
</dbReference>
<dbReference type="Pfam" id="PF12951">
    <property type="entry name" value="PATR"/>
    <property type="match status" value="1"/>
</dbReference>
<organism evidence="3 4">
    <name type="scientific">Cephaloticoccus capnophilus</name>
    <dbReference type="NCBI Taxonomy" id="1548208"/>
    <lineage>
        <taxon>Bacteria</taxon>
        <taxon>Pseudomonadati</taxon>
        <taxon>Verrucomicrobiota</taxon>
        <taxon>Opitutia</taxon>
        <taxon>Opitutales</taxon>
        <taxon>Opitutaceae</taxon>
        <taxon>Cephaloticoccus</taxon>
    </lineage>
</organism>
<dbReference type="InterPro" id="IPR013424">
    <property type="entry name" value="Ice-binding_C"/>
</dbReference>
<feature type="chain" id="PRO_5007299271" description="PEP-CTERM protein-sorting domain-containing protein" evidence="2">
    <location>
        <begin position="27"/>
        <end position="1202"/>
    </location>
</feature>
<sequence>MIYKRLFSACVAGFVFGGLGLSSAIAQIVPPPIPSTIKEWKGPNGGNWATAGSWTGLGPPLGSDNVLFGHEPVGGVVPSPTDDSIRQTVNTGATNIVVRSLWFKAGLWYTLSGTATIELNSGTSDGHVLVVTNDATAPKQSETNIENDIRLSGSFGGPNNRARIENWSEGGLRIGGLFRASDHNVQFGGTGAIHIANRIVNQDGNRSNSNFYIQGSTGTAENVHLILSGNNDQNYGGVINVNARGFLIVKTDQALGEGSNKVVHEGGTLGLRSHRETALDYKQPQQNNFISLYGDGIVRSADTRRIGALYNDGGWNSLDMRIDQTTQETAPTGFGSRGDRAGGLELKNQVKLTTQFIKLGPGLIVLNNTRGSGEANNWANGTVLRAGVLRFSSAAGSPTASNFVFDGGAFGGILELGYGTSTFNYNLGTGGGNIRWADTGDGGFSAFGGARTVNIGGGATLTWGSTTHFVGDGQALLLSSRYANSVITFANAINLNGALREVRVERGEDSAHGVLSGGLSGAGGGLVKTGDGLLQLTGSNPYSGATRIVGGALRGAAANTATNIQLAGGVLGLDANLTLRLGTSGNQIRWLGSGGFAAYGANRNVTFVGNGGSAVSLTWGTTGGFIGSDQELRFGHHTANGTVLWNNALALGSGERTIRIEGGQQISGTVVNFLLAISGTATLNLIGNGRIDLSANNSALSSSINIYGAELRLLGSGKLGAAAAFDIRHGGALVIRNTNAASDTNRIGDTAAITLAAGTVRLEGAATPISERIGELSLESGASTIELIRNTFNPSVELHIEALTRDSDSRATLNVSGDLSNTLLSLKVEQDASGHLVGGIIPWATNGNEWIKVVGNALKALDNSDYHTGGGSTWTNAAYNVKAIGGTALTGNRTINSLIFGNSLNLSGRSLTLNSGGLMNSGLSQILGGLGSTITTSGGTRPLYIHNNGQLSLTGSVALTGGMDVVKTRGGDLIFNNNTSVTHHIGSLYIHQGTVELGGRGTLQVRRITIGDGAGNDRLILPGNRWNPITSSNGLPSITLRGTRYDPRGPEYGGDQAVLQLGGNGPNYGAGTKQHLAELRIEGRGTIDWRGGEVGQANILWIDTLSFSSTSDILFIRNWYEYEDLFLVKRVHNGVQFDDLKLNQIVFEGYQDYFTTLKDYDADYWQITPWGAKPAPEPSTYGAILGAAGLALVTWRRKRRKN</sequence>
<evidence type="ECO:0000256" key="1">
    <source>
        <dbReference type="ARBA" id="ARBA00022729"/>
    </source>
</evidence>
<keyword evidence="1 2" id="KW-0732">Signal</keyword>
<dbReference type="AlphaFoldDB" id="A0A139SH76"/>
<accession>A0A139SH76</accession>
<protein>
    <recommendedName>
        <fullName evidence="5">PEP-CTERM protein-sorting domain-containing protein</fullName>
    </recommendedName>
</protein>
<dbReference type="EMBL" id="LSZP01000064">
    <property type="protein sequence ID" value="KXU33909.1"/>
    <property type="molecule type" value="Genomic_DNA"/>
</dbReference>
<dbReference type="InterPro" id="IPR013425">
    <property type="entry name" value="Autotrns_rpt"/>
</dbReference>
<evidence type="ECO:0000313" key="4">
    <source>
        <dbReference type="Proteomes" id="UP000071392"/>
    </source>
</evidence>
<gene>
    <name evidence="3" type="ORF">AXK12_00605</name>
</gene>
<comment type="caution">
    <text evidence="3">The sequence shown here is derived from an EMBL/GenBank/DDBJ whole genome shotgun (WGS) entry which is preliminary data.</text>
</comment>
<evidence type="ECO:0000256" key="2">
    <source>
        <dbReference type="SAM" id="SignalP"/>
    </source>
</evidence>
<reference evidence="3 4" key="1">
    <citation type="submission" date="2016-02" db="EMBL/GenBank/DDBJ databases">
        <authorList>
            <person name="Wen L."/>
            <person name="He K."/>
            <person name="Yang H."/>
        </authorList>
    </citation>
    <scope>NUCLEOTIDE SEQUENCE [LARGE SCALE GENOMIC DNA]</scope>
    <source>
        <strain evidence="3 4">CV41</strain>
    </source>
</reference>
<proteinExistence type="predicted"/>
<dbReference type="NCBIfam" id="TIGR02601">
    <property type="entry name" value="autotrns_rpt"/>
    <property type="match status" value="1"/>
</dbReference>
<feature type="signal peptide" evidence="2">
    <location>
        <begin position="1"/>
        <end position="26"/>
    </location>
</feature>
<keyword evidence="4" id="KW-1185">Reference proteome</keyword>
<evidence type="ECO:0000313" key="3">
    <source>
        <dbReference type="EMBL" id="KXU33909.1"/>
    </source>
</evidence>
<dbReference type="Proteomes" id="UP000071392">
    <property type="component" value="Unassembled WGS sequence"/>
</dbReference>